<dbReference type="Proteomes" id="UP000770661">
    <property type="component" value="Unassembled WGS sequence"/>
</dbReference>
<evidence type="ECO:0000313" key="2">
    <source>
        <dbReference type="Proteomes" id="UP000770661"/>
    </source>
</evidence>
<keyword evidence="2" id="KW-1185">Reference proteome</keyword>
<accession>A0A8J4Y7X7</accession>
<dbReference type="EMBL" id="JACEEZ010018788">
    <property type="protein sequence ID" value="KAG0716510.1"/>
    <property type="molecule type" value="Genomic_DNA"/>
</dbReference>
<organism evidence="1 2">
    <name type="scientific">Chionoecetes opilio</name>
    <name type="common">Atlantic snow crab</name>
    <name type="synonym">Cancer opilio</name>
    <dbReference type="NCBI Taxonomy" id="41210"/>
    <lineage>
        <taxon>Eukaryota</taxon>
        <taxon>Metazoa</taxon>
        <taxon>Ecdysozoa</taxon>
        <taxon>Arthropoda</taxon>
        <taxon>Crustacea</taxon>
        <taxon>Multicrustacea</taxon>
        <taxon>Malacostraca</taxon>
        <taxon>Eumalacostraca</taxon>
        <taxon>Eucarida</taxon>
        <taxon>Decapoda</taxon>
        <taxon>Pleocyemata</taxon>
        <taxon>Brachyura</taxon>
        <taxon>Eubrachyura</taxon>
        <taxon>Majoidea</taxon>
        <taxon>Majidae</taxon>
        <taxon>Chionoecetes</taxon>
    </lineage>
</organism>
<sequence>MGGCTLPHTHTKMERCLGWATWQASQVLAGVSKVCLDRATCVLAHLKQCAKQDSVQLSVPSVPLETVPRRPSFQPYDEDTPRRAHPIPISDSFLGGPGDLFRGCYGAVDSHKKGGQPAAALQRCLPPPYWRAKNMARLIKEQKRKLFHTPLYDSEVALMKLYIQTVRRLPAFACHLHHVKELLRGKTKKKASRLLGIGSTNIVLLDTKTKILAKAQHTHDLLQVGADK</sequence>
<comment type="caution">
    <text evidence="1">The sequence shown here is derived from an EMBL/GenBank/DDBJ whole genome shotgun (WGS) entry which is preliminary data.</text>
</comment>
<dbReference type="OrthoDB" id="269822at2759"/>
<reference evidence="1" key="1">
    <citation type="submission" date="2020-07" db="EMBL/GenBank/DDBJ databases">
        <title>The High-quality genome of the commercially important snow crab, Chionoecetes opilio.</title>
        <authorList>
            <person name="Jeong J.-H."/>
            <person name="Ryu S."/>
        </authorList>
    </citation>
    <scope>NUCLEOTIDE SEQUENCE</scope>
    <source>
        <strain evidence="1">MADBK_172401_WGS</strain>
        <tissue evidence="1">Digestive gland</tissue>
    </source>
</reference>
<proteinExistence type="predicted"/>
<name>A0A8J4Y7X7_CHIOP</name>
<gene>
    <name evidence="1" type="ORF">GWK47_009495</name>
</gene>
<dbReference type="AlphaFoldDB" id="A0A8J4Y7X7"/>
<evidence type="ECO:0000313" key="1">
    <source>
        <dbReference type="EMBL" id="KAG0716510.1"/>
    </source>
</evidence>
<protein>
    <submittedName>
        <fullName evidence="1">Uncharacterized protein</fullName>
    </submittedName>
</protein>